<dbReference type="OrthoDB" id="6535729at2759"/>
<dbReference type="EMBL" id="OC868227">
    <property type="protein sequence ID" value="CAD7633933.1"/>
    <property type="molecule type" value="Genomic_DNA"/>
</dbReference>
<dbReference type="Gene3D" id="2.40.10.10">
    <property type="entry name" value="Trypsin-like serine proteases"/>
    <property type="match status" value="1"/>
</dbReference>
<protein>
    <submittedName>
        <fullName evidence="1">Uncharacterized protein</fullName>
    </submittedName>
</protein>
<keyword evidence="2" id="KW-1185">Reference proteome</keyword>
<dbReference type="InterPro" id="IPR043504">
    <property type="entry name" value="Peptidase_S1_PA_chymotrypsin"/>
</dbReference>
<gene>
    <name evidence="1" type="ORF">OSB1V03_LOCUS14329</name>
</gene>
<name>A0A7R9Q6B9_9ACAR</name>
<evidence type="ECO:0000313" key="1">
    <source>
        <dbReference type="EMBL" id="CAD7633933.1"/>
    </source>
</evidence>
<organism evidence="1">
    <name type="scientific">Medioppia subpectinata</name>
    <dbReference type="NCBI Taxonomy" id="1979941"/>
    <lineage>
        <taxon>Eukaryota</taxon>
        <taxon>Metazoa</taxon>
        <taxon>Ecdysozoa</taxon>
        <taxon>Arthropoda</taxon>
        <taxon>Chelicerata</taxon>
        <taxon>Arachnida</taxon>
        <taxon>Acari</taxon>
        <taxon>Acariformes</taxon>
        <taxon>Sarcoptiformes</taxon>
        <taxon>Oribatida</taxon>
        <taxon>Brachypylina</taxon>
        <taxon>Oppioidea</taxon>
        <taxon>Oppiidae</taxon>
        <taxon>Medioppia</taxon>
    </lineage>
</organism>
<dbReference type="InterPro" id="IPR009003">
    <property type="entry name" value="Peptidase_S1_PA"/>
</dbReference>
<proteinExistence type="predicted"/>
<dbReference type="EMBL" id="CAJPIZ010013652">
    <property type="protein sequence ID" value="CAG2114363.1"/>
    <property type="molecule type" value="Genomic_DNA"/>
</dbReference>
<dbReference type="Proteomes" id="UP000759131">
    <property type="component" value="Unassembled WGS sequence"/>
</dbReference>
<dbReference type="AlphaFoldDB" id="A0A7R9Q6B9"/>
<accession>A0A7R9Q6B9</accession>
<evidence type="ECO:0000313" key="2">
    <source>
        <dbReference type="Proteomes" id="UP000759131"/>
    </source>
</evidence>
<dbReference type="SUPFAM" id="SSF50494">
    <property type="entry name" value="Trypsin-like serine proteases"/>
    <property type="match status" value="1"/>
</dbReference>
<reference evidence="1" key="1">
    <citation type="submission" date="2020-11" db="EMBL/GenBank/DDBJ databases">
        <authorList>
            <person name="Tran Van P."/>
        </authorList>
    </citation>
    <scope>NUCLEOTIDE SEQUENCE</scope>
</reference>
<sequence length="577" mass="65731">MGLSVRVIPYELIRLPAPYDSGRPHESGGVGNGCRERSGGGTQYDCLQRCYRSLYERQYGNTTTCYADNDLPTIELTSIAINGSVCGHDCLRTADETLQTFQDVHEWPGVDVRSLKRLMTYGVINDMVSLPSSRPSPTISRIDHNPQMTDQQFAVIRRWSKTLGLDPKYVLLHYKSVADFQPMLTTEPVLSGVNHTFAVTKTMRRQLPAPYGRCSHYGSDPATGAEGDGSGQPFRATSYWHCMRRCRLSYVRKPRKEWCGLYRMDLYYHELDFDSHNGIITQANNDCANMSMMDKRFEFNGINETKANIWCPKYCPPDCLAIDYRSRVVNDNKDYIQRVWYNDDRPEDWYSEDRLVWDSTQPIHARIHFYENITTAGCGVGRKANPMDNKCFTYHPNSHTMFAGIQNGRVVQKGEQPWAVYIRDNFGSCYVNCAAPDFRVYPGLTNQSYTNQTYYTGGQYFIHPEWERNQHRPYDLGLLRLNTAIPLDGTSGSSGINSICLPEEMIANKEEEYVQLVGFGVDSDNRTGFGILRTGFTTIQKASGGQNDAIRAFRVPFPTGTGERTERSYITKLFYAE</sequence>